<name>A0A5S6R0M2_TRIMR</name>
<dbReference type="AlphaFoldDB" id="A0A5S6R0M2"/>
<dbReference type="WBParaSite" id="TMUE_3000012712.1">
    <property type="protein sequence ID" value="TMUE_3000012712.1"/>
    <property type="gene ID" value="WBGene00290813"/>
</dbReference>
<evidence type="ECO:0000256" key="1">
    <source>
        <dbReference type="SAM" id="MobiDB-lite"/>
    </source>
</evidence>
<evidence type="ECO:0000313" key="3">
    <source>
        <dbReference type="Proteomes" id="UP000046395"/>
    </source>
</evidence>
<evidence type="ECO:0000256" key="2">
    <source>
        <dbReference type="SAM" id="Phobius"/>
    </source>
</evidence>
<accession>A0A5S6R0M2</accession>
<feature type="transmembrane region" description="Helical" evidence="2">
    <location>
        <begin position="12"/>
        <end position="28"/>
    </location>
</feature>
<evidence type="ECO:0000313" key="4">
    <source>
        <dbReference type="WBParaSite" id="TMUE_3000012712.1"/>
    </source>
</evidence>
<dbReference type="Proteomes" id="UP000046395">
    <property type="component" value="Unassembled WGS sequence"/>
</dbReference>
<reference evidence="4" key="1">
    <citation type="submission" date="2019-12" db="UniProtKB">
        <authorList>
            <consortium name="WormBaseParasite"/>
        </authorList>
    </citation>
    <scope>IDENTIFICATION</scope>
</reference>
<protein>
    <submittedName>
        <fullName evidence="4">Uncharacterized protein</fullName>
    </submittedName>
</protein>
<feature type="compositionally biased region" description="Basic and acidic residues" evidence="1">
    <location>
        <begin position="213"/>
        <end position="231"/>
    </location>
</feature>
<keyword evidence="3" id="KW-1185">Reference proteome</keyword>
<feature type="region of interest" description="Disordered" evidence="1">
    <location>
        <begin position="171"/>
        <end position="245"/>
    </location>
</feature>
<feature type="compositionally biased region" description="Basic and acidic residues" evidence="1">
    <location>
        <begin position="183"/>
        <end position="203"/>
    </location>
</feature>
<keyword evidence="2" id="KW-0812">Transmembrane</keyword>
<keyword evidence="2" id="KW-1133">Transmembrane helix</keyword>
<keyword evidence="2" id="KW-0472">Membrane</keyword>
<feature type="compositionally biased region" description="Low complexity" evidence="1">
    <location>
        <begin position="232"/>
        <end position="242"/>
    </location>
</feature>
<organism evidence="3 4">
    <name type="scientific">Trichuris muris</name>
    <name type="common">Mouse whipworm</name>
    <dbReference type="NCBI Taxonomy" id="70415"/>
    <lineage>
        <taxon>Eukaryota</taxon>
        <taxon>Metazoa</taxon>
        <taxon>Ecdysozoa</taxon>
        <taxon>Nematoda</taxon>
        <taxon>Enoplea</taxon>
        <taxon>Dorylaimia</taxon>
        <taxon>Trichinellida</taxon>
        <taxon>Trichuridae</taxon>
        <taxon>Trichuris</taxon>
    </lineage>
</organism>
<sequence>MVSAHQKQCGPWAPLIAMIGFALFVSIVKGEEKSGEPAVKSDASMVLVEPRSSVGVGKADNRKLPEDPTELAARLKRQGVVTQFYPIVPAPEGTLEKTYYYPEAKSAGRCGCGCGCGASAAPACPPCPPPPLPRPCPPCPVLLAHHRHLLDPARRAQLRCLLDLAHLVHPGHSPWRAPQGHHRAADVDKGADVDKSADADKGPADVGKGPADAGRKAADADKGPADADKRAAQVANDAVAGASLSDRRSTLETAVNSLPYNPPLQSLIMPVLSPAL</sequence>
<proteinExistence type="predicted"/>